<gene>
    <name evidence="2" type="ORF">TCARB_0808</name>
</gene>
<dbReference type="STRING" id="697581.TCARB_0808"/>
<proteinExistence type="predicted"/>
<protein>
    <recommendedName>
        <fullName evidence="1">NurA domain-containing protein</fullName>
    </recommendedName>
</protein>
<dbReference type="Pfam" id="PF09376">
    <property type="entry name" value="NurA"/>
    <property type="match status" value="1"/>
</dbReference>
<dbReference type="InterPro" id="IPR018977">
    <property type="entry name" value="NurA_domain"/>
</dbReference>
<evidence type="ECO:0000259" key="1">
    <source>
        <dbReference type="SMART" id="SM00933"/>
    </source>
</evidence>
<accession>A0A3G1A517</accession>
<feature type="domain" description="NurA" evidence="1">
    <location>
        <begin position="44"/>
        <end position="369"/>
    </location>
</feature>
<name>A0A3G1A517_9CREN</name>
<dbReference type="KEGG" id="tcb:TCARB_0808"/>
<sequence>MVDARYYPRAYMEHALLHVSEELLRGVEKELAEEAEPISGKPFTSTGYVDGSNVVEPRRSIHVAVFSVASILLKNGKYSALARGAEEPIVSVIVPKSYGEQRANLLMSIIELLAARKALTSSLEAVFLDGSFISEMMTVFSHPKDATEAMGEDYKKILDNLPDAEHLGIELEDRDISPKSVMGLFEEISEKAWQIYKERNTMFEKTSSKKSFLDFVCVYVETTVYLKVLRDLLTASRELQVPLFWVAKDSETNLLVEKVGLEGWLNDVTLLDYAWRNLEDAYTTLRGKEFGRLKPCAADRKLVSEILGAWGNYSVLYFKLRKLGPVLQMTYPSYVDEDEALSALAALKELSDSRGYPKPLSYVHHMAVLNPEIARLVADEIYKRKADSIVRAAYAPSGRVKAGLR</sequence>
<dbReference type="EMBL" id="CP007493">
    <property type="protein sequence ID" value="AJB41860.1"/>
    <property type="molecule type" value="Genomic_DNA"/>
</dbReference>
<evidence type="ECO:0000313" key="2">
    <source>
        <dbReference type="EMBL" id="AJB41860.1"/>
    </source>
</evidence>
<dbReference type="Proteomes" id="UP000266720">
    <property type="component" value="Chromosome"/>
</dbReference>
<reference evidence="3" key="1">
    <citation type="book" date="2010" name="EXTREMOPHILES" publisher="0:0-0">
        <title>Complete genome sequences of ten hyperthermophilic archaea reveal their metabolic capabilities and possible ecological roles.</title>
        <editorList>
            <person name="?"/>
        </editorList>
        <authorList>
            <person name="Ravin N.V."/>
            <person name="Mardanov A.V."/>
            <person name="Bonch-Osmolovskaya E.A."/>
            <person name="Skryabin K.G."/>
        </authorList>
    </citation>
    <scope>NUCLEOTIDE SEQUENCE [LARGE SCALE GENOMIC DNA]</scope>
    <source>
        <strain evidence="3">1505</strain>
    </source>
</reference>
<organism evidence="2 3">
    <name type="scientific">Thermofilum adornatum 1505</name>
    <dbReference type="NCBI Taxonomy" id="697581"/>
    <lineage>
        <taxon>Archaea</taxon>
        <taxon>Thermoproteota</taxon>
        <taxon>Thermoprotei</taxon>
        <taxon>Thermofilales</taxon>
        <taxon>Thermofilaceae</taxon>
        <taxon>Thermofilum</taxon>
    </lineage>
</organism>
<dbReference type="SMART" id="SM00933">
    <property type="entry name" value="NurA"/>
    <property type="match status" value="1"/>
</dbReference>
<evidence type="ECO:0000313" key="3">
    <source>
        <dbReference type="Proteomes" id="UP000266720"/>
    </source>
</evidence>
<dbReference type="AlphaFoldDB" id="A0A3G1A517"/>